<dbReference type="InterPro" id="IPR014718">
    <property type="entry name" value="GH-type_carb-bd"/>
</dbReference>
<dbReference type="GO" id="GO:0033499">
    <property type="term" value="P:galactose catabolic process via UDP-galactose, Leloir pathway"/>
    <property type="evidence" value="ECO:0007669"/>
    <property type="project" value="TreeGrafter"/>
</dbReference>
<organism evidence="5 6">
    <name type="scientific">Apiotrichum porosum</name>
    <dbReference type="NCBI Taxonomy" id="105984"/>
    <lineage>
        <taxon>Eukaryota</taxon>
        <taxon>Fungi</taxon>
        <taxon>Dikarya</taxon>
        <taxon>Basidiomycota</taxon>
        <taxon>Agaricomycotina</taxon>
        <taxon>Tremellomycetes</taxon>
        <taxon>Trichosporonales</taxon>
        <taxon>Trichosporonaceae</taxon>
        <taxon>Apiotrichum</taxon>
    </lineage>
</organism>
<gene>
    <name evidence="5" type="ORF">EHS24_000476</name>
</gene>
<accession>A0A427YAD3</accession>
<dbReference type="CDD" id="cd09019">
    <property type="entry name" value="galactose_mutarotase_like"/>
    <property type="match status" value="1"/>
</dbReference>
<dbReference type="PANTHER" id="PTHR10091">
    <property type="entry name" value="ALDOSE-1-EPIMERASE"/>
    <property type="match status" value="1"/>
</dbReference>
<evidence type="ECO:0000256" key="4">
    <source>
        <dbReference type="SAM" id="SignalP"/>
    </source>
</evidence>
<dbReference type="STRING" id="105984.A0A427YAD3"/>
<sequence length="395" mass="42374">MLVTLPLVAALAALAPAVSANSAIQEYKLSAPGIRASFIPHGARLLTLEVPDRNGEWRDVNLAHAETKTFAEETSSSRSYFGSVVGRYANRIRNGTFYVDGQDYHTPLNDHDGLDTLHGGLEAYDAREWTVLSSNASTITFQLLDHASEGFPGNVLALASYTVTAGKLTTILTAYALDLPTPILLTTHSFFNLAGDATTTVLDDTLELPGAGRYVMVDSIAVPTGEIADLRSVRPDGSLHPLNYTSARPIRDSLDANLCGDGCVGLDNCWIFDKPEPVDGPSVGPAQVIWTSEQSGIRMKVHTNQPAIQLYDCIGMDGTLATSAGTVVKYGCMAIEPQGWIDGINHPEWNQRQIYAPGQGPHVNIAEYAFDTVPIAQHPDLDAALGMGSQGFLHV</sequence>
<reference evidence="5 6" key="1">
    <citation type="submission" date="2018-11" db="EMBL/GenBank/DDBJ databases">
        <title>Genome sequence of Apiotrichum porosum DSM 27194.</title>
        <authorList>
            <person name="Aliyu H."/>
            <person name="Gorte O."/>
            <person name="Ochsenreither K."/>
        </authorList>
    </citation>
    <scope>NUCLEOTIDE SEQUENCE [LARGE SCALE GENOMIC DNA]</scope>
    <source>
        <strain evidence="5 6">DSM 27194</strain>
    </source>
</reference>
<keyword evidence="3" id="KW-0119">Carbohydrate metabolism</keyword>
<dbReference type="PANTHER" id="PTHR10091:SF6">
    <property type="entry name" value="1-EPIMERASE, PUTATIVE (AFU_ORTHOLOGUE AFUA_3G13240)-RELATED"/>
    <property type="match status" value="1"/>
</dbReference>
<evidence type="ECO:0000256" key="3">
    <source>
        <dbReference type="ARBA" id="ARBA00023277"/>
    </source>
</evidence>
<feature type="signal peptide" evidence="4">
    <location>
        <begin position="1"/>
        <end position="20"/>
    </location>
</feature>
<protein>
    <recommendedName>
        <fullName evidence="7">Aldose 1-epimerase</fullName>
    </recommendedName>
</protein>
<keyword evidence="6" id="KW-1185">Reference proteome</keyword>
<dbReference type="Gene3D" id="2.70.98.10">
    <property type="match status" value="1"/>
</dbReference>
<dbReference type="EMBL" id="RSCE01000001">
    <property type="protein sequence ID" value="RSH87954.1"/>
    <property type="molecule type" value="Genomic_DNA"/>
</dbReference>
<evidence type="ECO:0000256" key="1">
    <source>
        <dbReference type="ARBA" id="ARBA00006206"/>
    </source>
</evidence>
<evidence type="ECO:0000256" key="2">
    <source>
        <dbReference type="ARBA" id="ARBA00023235"/>
    </source>
</evidence>
<evidence type="ECO:0000313" key="5">
    <source>
        <dbReference type="EMBL" id="RSH87954.1"/>
    </source>
</evidence>
<comment type="similarity">
    <text evidence="1">Belongs to the aldose epimerase family.</text>
</comment>
<dbReference type="InterPro" id="IPR047215">
    <property type="entry name" value="Galactose_mutarotase-like"/>
</dbReference>
<dbReference type="SUPFAM" id="SSF74650">
    <property type="entry name" value="Galactose mutarotase-like"/>
    <property type="match status" value="1"/>
</dbReference>
<evidence type="ECO:0008006" key="7">
    <source>
        <dbReference type="Google" id="ProtNLM"/>
    </source>
</evidence>
<dbReference type="Pfam" id="PF01263">
    <property type="entry name" value="Aldose_epim"/>
    <property type="match status" value="1"/>
</dbReference>
<dbReference type="GO" id="GO:0004034">
    <property type="term" value="F:aldose 1-epimerase activity"/>
    <property type="evidence" value="ECO:0007669"/>
    <property type="project" value="TreeGrafter"/>
</dbReference>
<dbReference type="AlphaFoldDB" id="A0A427YAD3"/>
<comment type="caution">
    <text evidence="5">The sequence shown here is derived from an EMBL/GenBank/DDBJ whole genome shotgun (WGS) entry which is preliminary data.</text>
</comment>
<dbReference type="Proteomes" id="UP000279236">
    <property type="component" value="Unassembled WGS sequence"/>
</dbReference>
<dbReference type="GO" id="GO:0006006">
    <property type="term" value="P:glucose metabolic process"/>
    <property type="evidence" value="ECO:0007669"/>
    <property type="project" value="TreeGrafter"/>
</dbReference>
<keyword evidence="2" id="KW-0413">Isomerase</keyword>
<dbReference type="GO" id="GO:0030246">
    <property type="term" value="F:carbohydrate binding"/>
    <property type="evidence" value="ECO:0007669"/>
    <property type="project" value="InterPro"/>
</dbReference>
<dbReference type="InterPro" id="IPR008183">
    <property type="entry name" value="Aldose_1/G6P_1-epimerase"/>
</dbReference>
<proteinExistence type="inferred from homology"/>
<dbReference type="GeneID" id="39585019"/>
<dbReference type="RefSeq" id="XP_028480162.1">
    <property type="nucleotide sequence ID" value="XM_028616305.1"/>
</dbReference>
<name>A0A427YAD3_9TREE</name>
<feature type="chain" id="PRO_5019332294" description="Aldose 1-epimerase" evidence="4">
    <location>
        <begin position="21"/>
        <end position="395"/>
    </location>
</feature>
<evidence type="ECO:0000313" key="6">
    <source>
        <dbReference type="Proteomes" id="UP000279236"/>
    </source>
</evidence>
<dbReference type="InterPro" id="IPR011013">
    <property type="entry name" value="Gal_mutarotase_sf_dom"/>
</dbReference>
<dbReference type="OrthoDB" id="274691at2759"/>
<keyword evidence="4" id="KW-0732">Signal</keyword>